<dbReference type="PANTHER" id="PTHR30344:SF1">
    <property type="entry name" value="6-PHOSPHOGLUCONOLACTONASE"/>
    <property type="match status" value="1"/>
</dbReference>
<gene>
    <name evidence="3" type="ORF">FYJ85_12110</name>
</gene>
<dbReference type="InterPro" id="IPR050282">
    <property type="entry name" value="Cycloisomerase_2"/>
</dbReference>
<evidence type="ECO:0000256" key="1">
    <source>
        <dbReference type="ARBA" id="ARBA00005564"/>
    </source>
</evidence>
<comment type="similarity">
    <text evidence="1">Belongs to the cycloisomerase 2 family.</text>
</comment>
<reference evidence="3 4" key="1">
    <citation type="submission" date="2019-08" db="EMBL/GenBank/DDBJ databases">
        <title>In-depth cultivation of the pig gut microbiome towards novel bacterial diversity and tailored functional studies.</title>
        <authorList>
            <person name="Wylensek D."/>
            <person name="Hitch T.C.A."/>
            <person name="Clavel T."/>
        </authorList>
    </citation>
    <scope>NUCLEOTIDE SEQUENCE [LARGE SCALE GENOMIC DNA]</scope>
    <source>
        <strain evidence="3 4">BBE-744-WT-12</strain>
    </source>
</reference>
<dbReference type="Proteomes" id="UP000435649">
    <property type="component" value="Unassembled WGS sequence"/>
</dbReference>
<dbReference type="Pfam" id="PF10282">
    <property type="entry name" value="Lactonase"/>
    <property type="match status" value="1"/>
</dbReference>
<organism evidence="3 4">
    <name type="scientific">Victivallis lenta</name>
    <dbReference type="NCBI Taxonomy" id="2606640"/>
    <lineage>
        <taxon>Bacteria</taxon>
        <taxon>Pseudomonadati</taxon>
        <taxon>Lentisphaerota</taxon>
        <taxon>Lentisphaeria</taxon>
        <taxon>Victivallales</taxon>
        <taxon>Victivallaceae</taxon>
        <taxon>Victivallis</taxon>
    </lineage>
</organism>
<dbReference type="EMBL" id="VUNS01000012">
    <property type="protein sequence ID" value="MST97783.1"/>
    <property type="molecule type" value="Genomic_DNA"/>
</dbReference>
<protein>
    <submittedName>
        <fullName evidence="3">Lactonase family protein</fullName>
    </submittedName>
</protein>
<dbReference type="Gene3D" id="2.130.10.10">
    <property type="entry name" value="YVTN repeat-like/Quinoprotein amine dehydrogenase"/>
    <property type="match status" value="1"/>
</dbReference>
<dbReference type="InterPro" id="IPR015943">
    <property type="entry name" value="WD40/YVTN_repeat-like_dom_sf"/>
</dbReference>
<sequence>MTPQFYIAAMSEKPEGGIYRYRMRENAVPEQVGFTPMPGVNYLAFSPDRKFMFSTCIIDGQGGVASYAVGEDGALTFLSSMASGGKSACYVITDPAGEFLYCANYSTGDFSEFRLDGDGRIVERTQLVRHEGRGPNVSRQEGPHTHFTNMTPDGKYLVVIDLGVDALYAYRLDPGRGIDAANPKVSKMTPGDGPRHLVFDRSGRIAYLANELGNSVTSLTYDDGVFTVIGKVTTLPRFQEGATKVAAIRLSQDERFLFVSNRGYDSIAVYELDGKGGMKPFDLVLSGGSSPRDINFLPGCRWFGAANEFSDTVFFFDCDGRGRLTPNGCVLRLPRPLHIFW</sequence>
<keyword evidence="2" id="KW-0313">Glucose metabolism</keyword>
<keyword evidence="2" id="KW-0119">Carbohydrate metabolism</keyword>
<dbReference type="PANTHER" id="PTHR30344">
    <property type="entry name" value="6-PHOSPHOGLUCONOLACTONASE-RELATED"/>
    <property type="match status" value="1"/>
</dbReference>
<keyword evidence="4" id="KW-1185">Reference proteome</keyword>
<dbReference type="GO" id="GO:0017057">
    <property type="term" value="F:6-phosphogluconolactonase activity"/>
    <property type="evidence" value="ECO:0007669"/>
    <property type="project" value="TreeGrafter"/>
</dbReference>
<dbReference type="GO" id="GO:0006006">
    <property type="term" value="P:glucose metabolic process"/>
    <property type="evidence" value="ECO:0007669"/>
    <property type="project" value="UniProtKB-KW"/>
</dbReference>
<name>A0A844G3Q4_9BACT</name>
<accession>A0A844G3Q4</accession>
<dbReference type="GO" id="GO:0005829">
    <property type="term" value="C:cytosol"/>
    <property type="evidence" value="ECO:0007669"/>
    <property type="project" value="TreeGrafter"/>
</dbReference>
<comment type="caution">
    <text evidence="3">The sequence shown here is derived from an EMBL/GenBank/DDBJ whole genome shotgun (WGS) entry which is preliminary data.</text>
</comment>
<evidence type="ECO:0000313" key="3">
    <source>
        <dbReference type="EMBL" id="MST97783.1"/>
    </source>
</evidence>
<dbReference type="InterPro" id="IPR011048">
    <property type="entry name" value="Haem_d1_sf"/>
</dbReference>
<dbReference type="RefSeq" id="WP_154418867.1">
    <property type="nucleotide sequence ID" value="NZ_CALXOB010000032.1"/>
</dbReference>
<evidence type="ECO:0000256" key="2">
    <source>
        <dbReference type="ARBA" id="ARBA00022526"/>
    </source>
</evidence>
<evidence type="ECO:0000313" key="4">
    <source>
        <dbReference type="Proteomes" id="UP000435649"/>
    </source>
</evidence>
<proteinExistence type="inferred from homology"/>
<dbReference type="AlphaFoldDB" id="A0A844G3Q4"/>
<dbReference type="InterPro" id="IPR019405">
    <property type="entry name" value="Lactonase_7-beta_prop"/>
</dbReference>
<dbReference type="SUPFAM" id="SSF51004">
    <property type="entry name" value="C-terminal (heme d1) domain of cytochrome cd1-nitrite reductase"/>
    <property type="match status" value="1"/>
</dbReference>